<reference evidence="4 5" key="1">
    <citation type="submission" date="2015-07" db="EMBL/GenBank/DDBJ databases">
        <title>Genome sequence of Ornatilinea apprima DSM 23815.</title>
        <authorList>
            <person name="Hemp J."/>
            <person name="Ward L.M."/>
            <person name="Pace L.A."/>
            <person name="Fischer W.W."/>
        </authorList>
    </citation>
    <scope>NUCLEOTIDE SEQUENCE [LARGE SCALE GENOMIC DNA]</scope>
    <source>
        <strain evidence="4 5">P3M-1</strain>
    </source>
</reference>
<dbReference type="GO" id="GO:0016491">
    <property type="term" value="F:oxidoreductase activity"/>
    <property type="evidence" value="ECO:0007669"/>
    <property type="project" value="UniProtKB-KW"/>
</dbReference>
<accession>A0A0P6XE22</accession>
<dbReference type="Pfam" id="PF02738">
    <property type="entry name" value="MoCoBD_1"/>
    <property type="match status" value="1"/>
</dbReference>
<dbReference type="EMBL" id="LGCL01000036">
    <property type="protein sequence ID" value="KPL73107.1"/>
    <property type="molecule type" value="Genomic_DNA"/>
</dbReference>
<dbReference type="InterPro" id="IPR046867">
    <property type="entry name" value="AldOxase/xan_DH_MoCoBD2"/>
</dbReference>
<dbReference type="GO" id="GO:0005506">
    <property type="term" value="F:iron ion binding"/>
    <property type="evidence" value="ECO:0007669"/>
    <property type="project" value="InterPro"/>
</dbReference>
<dbReference type="AlphaFoldDB" id="A0A0P6XE22"/>
<dbReference type="STRING" id="1134406.ADN00_14960"/>
<keyword evidence="2" id="KW-0560">Oxidoreductase</keyword>
<gene>
    <name evidence="4" type="ORF">ADN00_14960</name>
</gene>
<evidence type="ECO:0000313" key="4">
    <source>
        <dbReference type="EMBL" id="KPL73107.1"/>
    </source>
</evidence>
<dbReference type="InterPro" id="IPR036856">
    <property type="entry name" value="Ald_Oxase/Xan_DH_a/b_sf"/>
</dbReference>
<dbReference type="Gene3D" id="3.90.1170.50">
    <property type="entry name" value="Aldehyde oxidase/xanthine dehydrogenase, a/b hammerhead"/>
    <property type="match status" value="1"/>
</dbReference>
<dbReference type="PANTHER" id="PTHR11908">
    <property type="entry name" value="XANTHINE DEHYDROGENASE"/>
    <property type="match status" value="1"/>
</dbReference>
<keyword evidence="5" id="KW-1185">Reference proteome</keyword>
<comment type="caution">
    <text evidence="4">The sequence shown here is derived from an EMBL/GenBank/DDBJ whole genome shotgun (WGS) entry which is preliminary data.</text>
</comment>
<protein>
    <recommendedName>
        <fullName evidence="3">Aldehyde oxidase/xanthine dehydrogenase a/b hammerhead domain-containing protein</fullName>
    </recommendedName>
</protein>
<dbReference type="Proteomes" id="UP000050417">
    <property type="component" value="Unassembled WGS sequence"/>
</dbReference>
<feature type="domain" description="Aldehyde oxidase/xanthine dehydrogenase a/b hammerhead" evidence="3">
    <location>
        <begin position="21"/>
        <end position="133"/>
    </location>
</feature>
<dbReference type="InterPro" id="IPR016208">
    <property type="entry name" value="Ald_Oxase/xanthine_DH-like"/>
</dbReference>
<dbReference type="InterPro" id="IPR008274">
    <property type="entry name" value="AldOxase/xan_DH_MoCoBD1"/>
</dbReference>
<evidence type="ECO:0000259" key="3">
    <source>
        <dbReference type="SMART" id="SM01008"/>
    </source>
</evidence>
<keyword evidence="1" id="KW-0500">Molybdenum</keyword>
<dbReference type="PANTHER" id="PTHR11908:SF132">
    <property type="entry name" value="ALDEHYDE OXIDASE 1-RELATED"/>
    <property type="match status" value="1"/>
</dbReference>
<dbReference type="Gene3D" id="3.30.365.10">
    <property type="entry name" value="Aldehyde oxidase/xanthine dehydrogenase, molybdopterin binding domain"/>
    <property type="match status" value="4"/>
</dbReference>
<proteinExistence type="predicted"/>
<dbReference type="SUPFAM" id="SSF54665">
    <property type="entry name" value="CO dehydrogenase molybdoprotein N-domain-like"/>
    <property type="match status" value="1"/>
</dbReference>
<dbReference type="PATRIC" id="fig|1134406.4.peg.1855"/>
<dbReference type="InterPro" id="IPR037165">
    <property type="entry name" value="AldOxase/xan_DH_Mopterin-bd_sf"/>
</dbReference>
<dbReference type="Pfam" id="PF20256">
    <property type="entry name" value="MoCoBD_2"/>
    <property type="match status" value="1"/>
</dbReference>
<sequence length="766" mass="84320">MSKTDFVGKPEKKVDGRKLVLGKPVFTDDFRLPGMLYAELLVSPHAHARIKNIDASKALALPGVVKVLTYKDLPRVNYASGGQSYPQPLPFDQVSLDDKVRHVGDRVALVAAETPELAQKALRLINVEYEVLPHVTDMEAAMKDGAPVIHDEPGVEGIFDTQHNVIYHIDEHVGDIEKAFAEADHVFEREFRTPKQHHAQMELHACITYWDEDDRLVVRTSTQVPFHVRRIIAPLIGLPIKRIRVVKPRIGGGFGGKQEILLEDLCAHMTIATGRPVRLQYSRRQEFMSGRSRHPQIIKFKLAVKDNEVTGTELRLIGDTGAYASHGLTVQMVAGLKSLTLYNAPNSHFLCDVVYTNTPPAGAFRGYGTMQCEFALEVMMEEIAEKLGLDVIEFKRKNLIKVGDNMWVAQKLGEGREGYAQVMTTSAFDECLKIGVEATDFYNKRKAYQNQSGSKRKGIGVATVMHGSGIAGLDMGAATLKMNDDGSFNLQMGATDLGTGSDTILAQMAAEILSIPVEDFIVYSSDTDFTPFDTGAYASSTTYISGGAVRNVALEIKKQIQAHAADMLEWKNPEELELRDRKVIAPDGRSVTFEQVALSSTHQMNQHQIMATASHMSYMSPPPTAAQFVEVEVDTETGEVKVERMLMVVDCGRVINPITAAGQVEGGMQQALGFAHSEFSLFDESGDMVNARLAEYHAYKAHEMPATDVIFVQTDDPNGPFGAKSISELAIDGVAPALVSAIHDATGVWIRELPLTPEKVWRSLNQ</sequence>
<organism evidence="4 5">
    <name type="scientific">Ornatilinea apprima</name>
    <dbReference type="NCBI Taxonomy" id="1134406"/>
    <lineage>
        <taxon>Bacteria</taxon>
        <taxon>Bacillati</taxon>
        <taxon>Chloroflexota</taxon>
        <taxon>Anaerolineae</taxon>
        <taxon>Anaerolineales</taxon>
        <taxon>Anaerolineaceae</taxon>
        <taxon>Ornatilinea</taxon>
    </lineage>
</organism>
<dbReference type="InterPro" id="IPR000674">
    <property type="entry name" value="Ald_Oxase/Xan_DH_a/b"/>
</dbReference>
<dbReference type="SUPFAM" id="SSF56003">
    <property type="entry name" value="Molybdenum cofactor-binding domain"/>
    <property type="match status" value="1"/>
</dbReference>
<dbReference type="Pfam" id="PF01315">
    <property type="entry name" value="Ald_Xan_dh_C"/>
    <property type="match status" value="1"/>
</dbReference>
<dbReference type="SMART" id="SM01008">
    <property type="entry name" value="Ald_Xan_dh_C"/>
    <property type="match status" value="1"/>
</dbReference>
<evidence type="ECO:0000256" key="2">
    <source>
        <dbReference type="ARBA" id="ARBA00023002"/>
    </source>
</evidence>
<evidence type="ECO:0000256" key="1">
    <source>
        <dbReference type="ARBA" id="ARBA00022505"/>
    </source>
</evidence>
<evidence type="ECO:0000313" key="5">
    <source>
        <dbReference type="Proteomes" id="UP000050417"/>
    </source>
</evidence>
<name>A0A0P6XE22_9CHLR</name>